<name>A0A915E213_9BILA</name>
<keyword evidence="1" id="KW-1185">Reference proteome</keyword>
<accession>A0A915E213</accession>
<sequence>MARRNSPFPFPSDDNSHHPWYTASYTIHPSTSSSIPCRLSNNLPTRIFAMMMAVTGGMALKTVYGT</sequence>
<dbReference type="Proteomes" id="UP000887574">
    <property type="component" value="Unplaced"/>
</dbReference>
<proteinExistence type="predicted"/>
<evidence type="ECO:0000313" key="1">
    <source>
        <dbReference type="Proteomes" id="UP000887574"/>
    </source>
</evidence>
<reference evidence="2" key="1">
    <citation type="submission" date="2022-11" db="UniProtKB">
        <authorList>
            <consortium name="WormBaseParasite"/>
        </authorList>
    </citation>
    <scope>IDENTIFICATION</scope>
</reference>
<dbReference type="WBParaSite" id="jg25633">
    <property type="protein sequence ID" value="jg25633"/>
    <property type="gene ID" value="jg25633"/>
</dbReference>
<evidence type="ECO:0000313" key="2">
    <source>
        <dbReference type="WBParaSite" id="jg25633"/>
    </source>
</evidence>
<protein>
    <submittedName>
        <fullName evidence="2">Uncharacterized protein</fullName>
    </submittedName>
</protein>
<organism evidence="1 2">
    <name type="scientific">Ditylenchus dipsaci</name>
    <dbReference type="NCBI Taxonomy" id="166011"/>
    <lineage>
        <taxon>Eukaryota</taxon>
        <taxon>Metazoa</taxon>
        <taxon>Ecdysozoa</taxon>
        <taxon>Nematoda</taxon>
        <taxon>Chromadorea</taxon>
        <taxon>Rhabditida</taxon>
        <taxon>Tylenchina</taxon>
        <taxon>Tylenchomorpha</taxon>
        <taxon>Sphaerularioidea</taxon>
        <taxon>Anguinidae</taxon>
        <taxon>Anguininae</taxon>
        <taxon>Ditylenchus</taxon>
    </lineage>
</organism>
<dbReference type="AlphaFoldDB" id="A0A915E213"/>